<dbReference type="EMBL" id="UOGD01000451">
    <property type="protein sequence ID" value="VAX29473.1"/>
    <property type="molecule type" value="Genomic_DNA"/>
</dbReference>
<accession>A0A3B1CY82</accession>
<reference evidence="1" key="1">
    <citation type="submission" date="2018-06" db="EMBL/GenBank/DDBJ databases">
        <authorList>
            <person name="Zhirakovskaya E."/>
        </authorList>
    </citation>
    <scope>NUCLEOTIDE SEQUENCE</scope>
</reference>
<dbReference type="Pfam" id="PF13385">
    <property type="entry name" value="Laminin_G_3"/>
    <property type="match status" value="1"/>
</dbReference>
<dbReference type="SUPFAM" id="SSF49899">
    <property type="entry name" value="Concanavalin A-like lectins/glucanases"/>
    <property type="match status" value="1"/>
</dbReference>
<dbReference type="InterPro" id="IPR013320">
    <property type="entry name" value="ConA-like_dom_sf"/>
</dbReference>
<name>A0A3B1CY82_9ZZZZ</name>
<dbReference type="Gene3D" id="2.60.120.200">
    <property type="match status" value="1"/>
</dbReference>
<protein>
    <submittedName>
        <fullName evidence="1">Uncharacterized protein</fullName>
    </submittedName>
</protein>
<dbReference type="AlphaFoldDB" id="A0A3B1CY82"/>
<organism evidence="1">
    <name type="scientific">hydrothermal vent metagenome</name>
    <dbReference type="NCBI Taxonomy" id="652676"/>
    <lineage>
        <taxon>unclassified sequences</taxon>
        <taxon>metagenomes</taxon>
        <taxon>ecological metagenomes</taxon>
    </lineage>
</organism>
<dbReference type="PROSITE" id="PS51257">
    <property type="entry name" value="PROKAR_LIPOPROTEIN"/>
    <property type="match status" value="1"/>
</dbReference>
<evidence type="ECO:0000313" key="1">
    <source>
        <dbReference type="EMBL" id="VAX29473.1"/>
    </source>
</evidence>
<proteinExistence type="predicted"/>
<gene>
    <name evidence="1" type="ORF">MNBD_IGNAVI01-2270</name>
</gene>
<sequence>MFTKTMRGTLFLMLLFSAVSCTKVTKGTKNKTIALWLFDEPTGLYPSHVLDDSSPNDYPLALGLHGKITAGKYGNALTFTNERKLEIPEGEVRFGLKELPVPKGRTVKPLSWKTSKFCGFMTSGENHLRKEVGFPNATDTKLNLGSFDWTVEFWFAPSKSSQSESVIFEIGQGPRGENEFVTRLSINEKHNGFILFNQPSGTKVNIKSEYLNSENKNWHHYAFVYSTTDNSLTHYIDGKNISKNENVKLKSLPHGDEAYMTIGTNGIFENPINGKLDELRFSEGIIYNSDFEVPKSFAKHHKPYELVHGPKLLFDNTDNNRTPILLGNRKHVFIDDAFIEKNTGSKFVVNPPKVMDRVIDNITGEFRKHLTVVEDQEGNIRIYNSGPKDYLQVFVSKDGIHFNAPDVGHGVYGGQKNIVIPQNVGGLGNPFIDPNGPDSERWKYISGYHRRGIYVFTSPDGYNWTRVTTTHVPFRSGTQSCSFYDDQRQLYVEYHRSGIFHTPAGATQRSSVVTQTKDLFNPIDYEPLTQKDYFELDKKYPLREPLPWYLDNGPLTPGGFGMEFPHKFDPIPEDPVGIDLYVTKAQKYDWAPDTYLAFPIAYFHYELDGPITRQILQDPRRGRGSGPIETQIEVSRDGLNWKRYPRPTYVGIGEYFGRDIHTIYMAQGMVKRGNEIWQYFFAETQYHSAWTRDKLGRGVYRTVQRLDGFISLDSPYGEESEVVTKPFIFKGNRLSLNIDTDALGYAQVGFLDEHNKPIPGFTIDDCVYINGDFINTEAEWIKNRKNIKKFFSDDEDEMLENAKKINSSSDVSSLEGKVVKLVFRMRGSKLYSMQFVNK</sequence>